<keyword evidence="2" id="KW-0347">Helicase</keyword>
<feature type="non-terminal residue" evidence="2">
    <location>
        <position position="1"/>
    </location>
</feature>
<evidence type="ECO:0000313" key="2">
    <source>
        <dbReference type="EMBL" id="CAA9509091.1"/>
    </source>
</evidence>
<feature type="compositionally biased region" description="Basic and acidic residues" evidence="1">
    <location>
        <begin position="1"/>
        <end position="15"/>
    </location>
</feature>
<feature type="compositionally biased region" description="Basic and acidic residues" evidence="1">
    <location>
        <begin position="438"/>
        <end position="454"/>
    </location>
</feature>
<sequence length="541" mass="58887">ARVSRDDPPCREGGVRLRRAAPGPARGDPVRAGRPRHAGRDVDRLGQVRDLPDRRAADRGLDRRGQPAHRAAARPGRGPQRARGGRRRPAQLERLEVQARGGARRARRGRARVPLPGARAARQRRRARRARDRPPLPARRRRGARHLGVGPRLPAGVPADRRRGGGARPPDDHRADRHRRAARARGDRRAARPPGPVDHRPWVRPPQHLPRGGALLRRPPPAQGAHRARRGLPAARDRLLGDAQVGRGPRGRARRARRARGGLPRRPAPQAARRGAGALHDRPARLRGGDHRVRDGRRQGQRPLGVPLGPRRLGGLLLPGARACRPRWRAGRVGPLLPPRGSRGAALLRGRRPGRGGGAREGRLHGRARRRARRADRSPGGGPALGVQADHGDLAPRGRGRGGGPAQRRDRGGRGGARARGGGRRGAAHRGAAPDVRPLARGDDAGLRGDERVPPRVHPRLLRRALRAAVRQLRQLPLRPLHGAAGRRPVRGRGARAPRVVGRGRRAALRRLVGLRALRRRGVQDARDRRGGRARVARAGL</sequence>
<keyword evidence="2" id="KW-0378">Hydrolase</keyword>
<feature type="compositionally biased region" description="Low complexity" evidence="1">
    <location>
        <begin position="68"/>
        <end position="82"/>
    </location>
</feature>
<name>A0A6J4SZC7_9ACTN</name>
<feature type="compositionally biased region" description="Basic and acidic residues" evidence="1">
    <location>
        <begin position="38"/>
        <end position="65"/>
    </location>
</feature>
<feature type="compositionally biased region" description="Basic residues" evidence="1">
    <location>
        <begin position="365"/>
        <end position="374"/>
    </location>
</feature>
<feature type="region of interest" description="Disordered" evidence="1">
    <location>
        <begin position="334"/>
        <end position="456"/>
    </location>
</feature>
<feature type="compositionally biased region" description="Basic residues" evidence="1">
    <location>
        <begin position="249"/>
        <end position="260"/>
    </location>
</feature>
<dbReference type="EMBL" id="CADCVS010000309">
    <property type="protein sequence ID" value="CAA9509091.1"/>
    <property type="molecule type" value="Genomic_DNA"/>
</dbReference>
<feature type="region of interest" description="Disordered" evidence="1">
    <location>
        <begin position="1"/>
        <end position="309"/>
    </location>
</feature>
<feature type="compositionally biased region" description="Basic residues" evidence="1">
    <location>
        <begin position="121"/>
        <end position="131"/>
    </location>
</feature>
<proteinExistence type="predicted"/>
<evidence type="ECO:0000256" key="1">
    <source>
        <dbReference type="SAM" id="MobiDB-lite"/>
    </source>
</evidence>
<protein>
    <submittedName>
        <fullName evidence="2">ATP-dependent DNA helicase RecQ</fullName>
    </submittedName>
</protein>
<accession>A0A6J4SZC7</accession>
<feature type="compositionally biased region" description="Basic and acidic residues" evidence="1">
    <location>
        <begin position="159"/>
        <end position="175"/>
    </location>
</feature>
<keyword evidence="2" id="KW-0547">Nucleotide-binding</keyword>
<feature type="compositionally biased region" description="Low complexity" evidence="1">
    <location>
        <begin position="20"/>
        <end position="32"/>
    </location>
</feature>
<organism evidence="2">
    <name type="scientific">uncultured Solirubrobacteraceae bacterium</name>
    <dbReference type="NCBI Taxonomy" id="1162706"/>
    <lineage>
        <taxon>Bacteria</taxon>
        <taxon>Bacillati</taxon>
        <taxon>Actinomycetota</taxon>
        <taxon>Thermoleophilia</taxon>
        <taxon>Solirubrobacterales</taxon>
        <taxon>Solirubrobacteraceae</taxon>
        <taxon>environmental samples</taxon>
    </lineage>
</organism>
<feature type="non-terminal residue" evidence="2">
    <location>
        <position position="541"/>
    </location>
</feature>
<feature type="compositionally biased region" description="Basic residues" evidence="1">
    <location>
        <begin position="102"/>
        <end position="111"/>
    </location>
</feature>
<feature type="compositionally biased region" description="Basic and acidic residues" evidence="1">
    <location>
        <begin position="279"/>
        <end position="298"/>
    </location>
</feature>
<dbReference type="AlphaFoldDB" id="A0A6J4SZC7"/>
<reference evidence="2" key="1">
    <citation type="submission" date="2020-02" db="EMBL/GenBank/DDBJ databases">
        <authorList>
            <person name="Meier V. D."/>
        </authorList>
    </citation>
    <scope>NUCLEOTIDE SEQUENCE</scope>
    <source>
        <strain evidence="2">AVDCRST_MAG30</strain>
    </source>
</reference>
<keyword evidence="2" id="KW-0067">ATP-binding</keyword>
<feature type="compositionally biased region" description="Low complexity" evidence="1">
    <location>
        <begin position="261"/>
        <end position="278"/>
    </location>
</feature>
<dbReference type="GO" id="GO:0004386">
    <property type="term" value="F:helicase activity"/>
    <property type="evidence" value="ECO:0007669"/>
    <property type="project" value="UniProtKB-KW"/>
</dbReference>
<gene>
    <name evidence="2" type="ORF">AVDCRST_MAG30-2375</name>
</gene>